<name>W6MA29_9GAMM</name>
<accession>W6MA29</accession>
<gene>
    <name evidence="1" type="ORF">BN873_540004</name>
</gene>
<dbReference type="Proteomes" id="UP000035760">
    <property type="component" value="Unassembled WGS sequence"/>
</dbReference>
<dbReference type="EMBL" id="CBTJ020000063">
    <property type="protein sequence ID" value="CDI03529.1"/>
    <property type="molecule type" value="Genomic_DNA"/>
</dbReference>
<evidence type="ECO:0000313" key="1">
    <source>
        <dbReference type="EMBL" id="CDI03529.1"/>
    </source>
</evidence>
<proteinExistence type="predicted"/>
<evidence type="ECO:0000313" key="2">
    <source>
        <dbReference type="Proteomes" id="UP000035760"/>
    </source>
</evidence>
<protein>
    <submittedName>
        <fullName evidence="1">Uncharacterized protein</fullName>
    </submittedName>
</protein>
<comment type="caution">
    <text evidence="1">The sequence shown here is derived from an EMBL/GenBank/DDBJ whole genome shotgun (WGS) entry which is preliminary data.</text>
</comment>
<organism evidence="1 2">
    <name type="scientific">Candidatus Competibacter denitrificans Run_A_D11</name>
    <dbReference type="NCBI Taxonomy" id="1400863"/>
    <lineage>
        <taxon>Bacteria</taxon>
        <taxon>Pseudomonadati</taxon>
        <taxon>Pseudomonadota</taxon>
        <taxon>Gammaproteobacteria</taxon>
        <taxon>Candidatus Competibacteraceae</taxon>
        <taxon>Candidatus Competibacter</taxon>
    </lineage>
</organism>
<sequence>MVGNSLISGAIRPQGNRIDQPLQPLSALGTREAYALINA</sequence>
<keyword evidence="2" id="KW-1185">Reference proteome</keyword>
<reference evidence="1" key="2">
    <citation type="submission" date="2014-03" db="EMBL/GenBank/DDBJ databases">
        <title>Candidatus Competibacter-lineage genomes retrieved from metagenomes reveal functional metabolic diversity.</title>
        <authorList>
            <person name="McIlroy S.J."/>
            <person name="Albertsen M."/>
            <person name="Andresen E.K."/>
            <person name="Saunders A.M."/>
            <person name="Kristiansen R."/>
            <person name="Stokholm-Bjerregaard M."/>
            <person name="Nielsen K.L."/>
            <person name="Nielsen P.H."/>
        </authorList>
    </citation>
    <scope>NUCLEOTIDE SEQUENCE</scope>
    <source>
        <strain evidence="1">Run_A_D11</strain>
    </source>
</reference>
<reference evidence="1" key="1">
    <citation type="submission" date="2013-07" db="EMBL/GenBank/DDBJ databases">
        <authorList>
            <person name="McIlroy S."/>
        </authorList>
    </citation>
    <scope>NUCLEOTIDE SEQUENCE [LARGE SCALE GENOMIC DNA]</scope>
    <source>
        <strain evidence="1">Run_A_D11</strain>
    </source>
</reference>
<dbReference type="STRING" id="1400863.BN873_540004"/>
<dbReference type="AlphaFoldDB" id="W6MA29"/>